<dbReference type="Proteomes" id="UP000324222">
    <property type="component" value="Unassembled WGS sequence"/>
</dbReference>
<keyword evidence="3" id="KW-1185">Reference proteome</keyword>
<comment type="caution">
    <text evidence="2">The sequence shown here is derived from an EMBL/GenBank/DDBJ whole genome shotgun (WGS) entry which is preliminary data.</text>
</comment>
<organism evidence="2 3">
    <name type="scientific">Portunus trituberculatus</name>
    <name type="common">Swimming crab</name>
    <name type="synonym">Neptunus trituberculatus</name>
    <dbReference type="NCBI Taxonomy" id="210409"/>
    <lineage>
        <taxon>Eukaryota</taxon>
        <taxon>Metazoa</taxon>
        <taxon>Ecdysozoa</taxon>
        <taxon>Arthropoda</taxon>
        <taxon>Crustacea</taxon>
        <taxon>Multicrustacea</taxon>
        <taxon>Malacostraca</taxon>
        <taxon>Eumalacostraca</taxon>
        <taxon>Eucarida</taxon>
        <taxon>Decapoda</taxon>
        <taxon>Pleocyemata</taxon>
        <taxon>Brachyura</taxon>
        <taxon>Eubrachyura</taxon>
        <taxon>Portunoidea</taxon>
        <taxon>Portunidae</taxon>
        <taxon>Portuninae</taxon>
        <taxon>Portunus</taxon>
    </lineage>
</organism>
<name>A0A5B7GEG4_PORTR</name>
<evidence type="ECO:0000313" key="3">
    <source>
        <dbReference type="Proteomes" id="UP000324222"/>
    </source>
</evidence>
<gene>
    <name evidence="2" type="ORF">E2C01_051331</name>
</gene>
<accession>A0A5B7GEG4</accession>
<protein>
    <recommendedName>
        <fullName evidence="4">Tyr recombinase domain-containing protein</fullName>
    </recommendedName>
</protein>
<dbReference type="GO" id="GO:0003677">
    <property type="term" value="F:DNA binding"/>
    <property type="evidence" value="ECO:0007669"/>
    <property type="project" value="InterPro"/>
</dbReference>
<dbReference type="AlphaFoldDB" id="A0A5B7GEG4"/>
<proteinExistence type="predicted"/>
<dbReference type="SUPFAM" id="SSF56349">
    <property type="entry name" value="DNA breaking-rejoining enzymes"/>
    <property type="match status" value="1"/>
</dbReference>
<dbReference type="EMBL" id="VSRR010014715">
    <property type="protein sequence ID" value="MPC57352.1"/>
    <property type="molecule type" value="Genomic_DNA"/>
</dbReference>
<dbReference type="PANTHER" id="PTHR35617:SF3">
    <property type="entry name" value="CORE-BINDING (CB) DOMAIN-CONTAINING PROTEIN"/>
    <property type="match status" value="1"/>
</dbReference>
<sequence>MNLNLTGPSESRALPSKNGGAQTGLSQEDDGLLLSYVRPHKSVTKDTTAQWIKAMLQRLGVDTTKFTVGGVRSAAVSKAKAMSVPIASIMSKAGWTQESTFAKFHDKHIVPEVSCSSCNTILVLFFTYFEMSNG</sequence>
<feature type="region of interest" description="Disordered" evidence="1">
    <location>
        <begin position="1"/>
        <end position="26"/>
    </location>
</feature>
<evidence type="ECO:0008006" key="4">
    <source>
        <dbReference type="Google" id="ProtNLM"/>
    </source>
</evidence>
<reference evidence="2 3" key="1">
    <citation type="submission" date="2019-05" db="EMBL/GenBank/DDBJ databases">
        <title>Another draft genome of Portunus trituberculatus and its Hox gene families provides insights of decapod evolution.</title>
        <authorList>
            <person name="Jeong J.-H."/>
            <person name="Song I."/>
            <person name="Kim S."/>
            <person name="Choi T."/>
            <person name="Kim D."/>
            <person name="Ryu S."/>
            <person name="Kim W."/>
        </authorList>
    </citation>
    <scope>NUCLEOTIDE SEQUENCE [LARGE SCALE GENOMIC DNA]</scope>
    <source>
        <tissue evidence="2">Muscle</tissue>
    </source>
</reference>
<dbReference type="OrthoDB" id="6361724at2759"/>
<evidence type="ECO:0000313" key="2">
    <source>
        <dbReference type="EMBL" id="MPC57352.1"/>
    </source>
</evidence>
<dbReference type="InterPro" id="IPR011010">
    <property type="entry name" value="DNA_brk_join_enz"/>
</dbReference>
<dbReference type="PANTHER" id="PTHR35617">
    <property type="entry name" value="PHAGE_INTEGRASE DOMAIN-CONTAINING PROTEIN"/>
    <property type="match status" value="1"/>
</dbReference>
<evidence type="ECO:0000256" key="1">
    <source>
        <dbReference type="SAM" id="MobiDB-lite"/>
    </source>
</evidence>